<gene>
    <name evidence="1" type="ORF">SEA_DAUDAU_69</name>
</gene>
<organism evidence="1 2">
    <name type="scientific">Streptomyces phage Daudau</name>
    <dbReference type="NCBI Taxonomy" id="2041206"/>
    <lineage>
        <taxon>Viruses</taxon>
        <taxon>Duplodnaviria</taxon>
        <taxon>Heunggongvirae</taxon>
        <taxon>Uroviricota</taxon>
        <taxon>Caudoviricetes</taxon>
        <taxon>Arquatrovirinae</taxon>
        <taxon>Caelumvirus</taxon>
        <taxon>Caelumvirus daudau</taxon>
    </lineage>
</organism>
<evidence type="ECO:0000313" key="1">
    <source>
        <dbReference type="EMBL" id="ATI18770.1"/>
    </source>
</evidence>
<dbReference type="Proteomes" id="UP000229313">
    <property type="component" value="Segment"/>
</dbReference>
<reference evidence="2" key="1">
    <citation type="submission" date="2017-08" db="EMBL/GenBank/DDBJ databases">
        <authorList>
            <person name="de Groot N.N."/>
        </authorList>
    </citation>
    <scope>NUCLEOTIDE SEQUENCE [LARGE SCALE GENOMIC DNA]</scope>
</reference>
<protein>
    <submittedName>
        <fullName evidence="1">OCR-like antirestriction protein</fullName>
    </submittedName>
</protein>
<keyword evidence="2" id="KW-1185">Reference proteome</keyword>
<sequence>MSIDEIKAHGPYTLAQMADTASPDAKGSPGAIFLIDIRDAVVEAFEEDGEVDERKQGEIADGAASVMTHEKWQQWVDLCGYREDLSEFGKPTKEGLEGIADLALYYIAHRLVTALVEELPATETEEV</sequence>
<accession>A0A291LHA5</accession>
<name>A0A291LHA5_9CAUD</name>
<dbReference type="EMBL" id="MF766045">
    <property type="protein sequence ID" value="ATI18770.1"/>
    <property type="molecule type" value="Genomic_DNA"/>
</dbReference>
<proteinExistence type="predicted"/>
<evidence type="ECO:0000313" key="2">
    <source>
        <dbReference type="Proteomes" id="UP000229313"/>
    </source>
</evidence>